<name>A0AAC9JME0_9HYPH</name>
<keyword evidence="3 5" id="KW-1133">Transmembrane helix</keyword>
<proteinExistence type="predicted"/>
<sequence>MQQTGTGKAQLRRPGDGDVAQRPAVIRLVALAALVVLFDVFRPQIVGIDFEQAIEIYSPLLRGLLIGIYALGLCFGLMVPRRFAATLLRAWPVFPVLLLAALSAFWSPLPGVTLQKAFASTATFVLGCGYVAYFGARETLRLVAIVLAIGILASALFAFAAPEQALHQRTDAFESIHAGVWRGVFYHRVLLGQAAALTCITWLFCAGPSLGPLVLRLAIAAVAVLCLVRSESAGGYAALVIGVAAMAGLRLLEGAGRSLRGVLLVLGLFFLVPLLLASQALLAAGIMALGRDLTFTGRWQLWVLLIDLARENPWLGYGFSAGYQVLRPAITAMFGYDFVNPHSGYMDILIGLGVVGLLAALFVLFVLLRQSLRLALREDVARLGALRCMPFAVAVFLIGANVVEAMLIESRGFATALLALTFAAAGDAARGITATRRRATGLAVLPILSGQTR</sequence>
<dbReference type="AlphaFoldDB" id="A0AAC9JME0"/>
<feature type="transmembrane region" description="Helical" evidence="5">
    <location>
        <begin position="264"/>
        <end position="289"/>
    </location>
</feature>
<feature type="transmembrane region" description="Helical" evidence="5">
    <location>
        <begin position="185"/>
        <end position="206"/>
    </location>
</feature>
<gene>
    <name evidence="7" type="ORF">BOQ54_02560</name>
</gene>
<feature type="transmembrane region" description="Helical" evidence="5">
    <location>
        <begin position="213"/>
        <end position="230"/>
    </location>
</feature>
<feature type="transmembrane region" description="Helical" evidence="5">
    <location>
        <begin position="412"/>
        <end position="429"/>
    </location>
</feature>
<keyword evidence="2 5" id="KW-0812">Transmembrane</keyword>
<keyword evidence="8" id="KW-1185">Reference proteome</keyword>
<feature type="transmembrane region" description="Helical" evidence="5">
    <location>
        <begin position="380"/>
        <end position="400"/>
    </location>
</feature>
<accession>A0AAC9JME0</accession>
<evidence type="ECO:0000313" key="8">
    <source>
        <dbReference type="Proteomes" id="UP000182703"/>
    </source>
</evidence>
<dbReference type="RefSeq" id="WP_055459745.1">
    <property type="nucleotide sequence ID" value="NZ_CP018095.1"/>
</dbReference>
<evidence type="ECO:0000256" key="1">
    <source>
        <dbReference type="ARBA" id="ARBA00004141"/>
    </source>
</evidence>
<feature type="transmembrane region" description="Helical" evidence="5">
    <location>
        <begin position="24"/>
        <end position="41"/>
    </location>
</feature>
<evidence type="ECO:0000256" key="4">
    <source>
        <dbReference type="ARBA" id="ARBA00023136"/>
    </source>
</evidence>
<feature type="transmembrane region" description="Helical" evidence="5">
    <location>
        <begin position="86"/>
        <end position="106"/>
    </location>
</feature>
<dbReference type="GO" id="GO:0016020">
    <property type="term" value="C:membrane"/>
    <property type="evidence" value="ECO:0007669"/>
    <property type="project" value="UniProtKB-SubCell"/>
</dbReference>
<dbReference type="Pfam" id="PF04932">
    <property type="entry name" value="Wzy_C"/>
    <property type="match status" value="1"/>
</dbReference>
<feature type="domain" description="O-antigen ligase-related" evidence="6">
    <location>
        <begin position="219"/>
        <end position="360"/>
    </location>
</feature>
<dbReference type="InterPro" id="IPR051533">
    <property type="entry name" value="WaaL-like"/>
</dbReference>
<dbReference type="InterPro" id="IPR007016">
    <property type="entry name" value="O-antigen_ligase-rel_domated"/>
</dbReference>
<feature type="transmembrane region" description="Helical" evidence="5">
    <location>
        <begin position="142"/>
        <end position="161"/>
    </location>
</feature>
<dbReference type="KEGG" id="cdq:BOQ54_02560"/>
<evidence type="ECO:0000313" key="7">
    <source>
        <dbReference type="EMBL" id="APF36342.1"/>
    </source>
</evidence>
<feature type="transmembrane region" description="Helical" evidence="5">
    <location>
        <begin position="61"/>
        <end position="79"/>
    </location>
</feature>
<protein>
    <recommendedName>
        <fullName evidence="6">O-antigen ligase-related domain-containing protein</fullName>
    </recommendedName>
</protein>
<evidence type="ECO:0000256" key="2">
    <source>
        <dbReference type="ARBA" id="ARBA00022692"/>
    </source>
</evidence>
<dbReference type="PANTHER" id="PTHR37422:SF13">
    <property type="entry name" value="LIPOPOLYSACCHARIDE BIOSYNTHESIS PROTEIN PA4999-RELATED"/>
    <property type="match status" value="1"/>
</dbReference>
<feature type="transmembrane region" description="Helical" evidence="5">
    <location>
        <begin position="236"/>
        <end position="252"/>
    </location>
</feature>
<evidence type="ECO:0000256" key="5">
    <source>
        <dbReference type="SAM" id="Phobius"/>
    </source>
</evidence>
<feature type="transmembrane region" description="Helical" evidence="5">
    <location>
        <begin position="118"/>
        <end position="135"/>
    </location>
</feature>
<keyword evidence="4 5" id="KW-0472">Membrane</keyword>
<reference evidence="7 8" key="1">
    <citation type="submission" date="2016-11" db="EMBL/GenBank/DDBJ databases">
        <title>Complete genome sequence of the aerobically denitrifying bacterium Chelatococcus daeguensis TAD1.</title>
        <authorList>
            <person name="Yang Y."/>
            <person name="Huang S."/>
            <person name="Lin E."/>
        </authorList>
    </citation>
    <scope>NUCLEOTIDE SEQUENCE [LARGE SCALE GENOMIC DNA]</scope>
    <source>
        <strain evidence="7 8">TAD1</strain>
    </source>
</reference>
<dbReference type="Proteomes" id="UP000182703">
    <property type="component" value="Chromosome"/>
</dbReference>
<organism evidence="7 8">
    <name type="scientific">Chelatococcus daeguensis</name>
    <dbReference type="NCBI Taxonomy" id="444444"/>
    <lineage>
        <taxon>Bacteria</taxon>
        <taxon>Pseudomonadati</taxon>
        <taxon>Pseudomonadota</taxon>
        <taxon>Alphaproteobacteria</taxon>
        <taxon>Hyphomicrobiales</taxon>
        <taxon>Chelatococcaceae</taxon>
        <taxon>Chelatococcus</taxon>
    </lineage>
</organism>
<comment type="subcellular location">
    <subcellularLocation>
        <location evidence="1">Membrane</location>
        <topology evidence="1">Multi-pass membrane protein</topology>
    </subcellularLocation>
</comment>
<feature type="transmembrane region" description="Helical" evidence="5">
    <location>
        <begin position="348"/>
        <end position="368"/>
    </location>
</feature>
<dbReference type="PANTHER" id="PTHR37422">
    <property type="entry name" value="TEICHURONIC ACID BIOSYNTHESIS PROTEIN TUAE"/>
    <property type="match status" value="1"/>
</dbReference>
<evidence type="ECO:0000259" key="6">
    <source>
        <dbReference type="Pfam" id="PF04932"/>
    </source>
</evidence>
<evidence type="ECO:0000256" key="3">
    <source>
        <dbReference type="ARBA" id="ARBA00022989"/>
    </source>
</evidence>
<dbReference type="EMBL" id="CP018095">
    <property type="protein sequence ID" value="APF36342.1"/>
    <property type="molecule type" value="Genomic_DNA"/>
</dbReference>